<comment type="cofactor">
    <cofactor evidence="1">
        <name>pyridoxal 5'-phosphate</name>
        <dbReference type="ChEBI" id="CHEBI:597326"/>
    </cofactor>
</comment>
<dbReference type="GO" id="GO:0008483">
    <property type="term" value="F:transaminase activity"/>
    <property type="evidence" value="ECO:0007669"/>
    <property type="project" value="UniProtKB-KW"/>
</dbReference>
<keyword evidence="7" id="KW-1185">Reference proteome</keyword>
<dbReference type="Gene3D" id="3.40.640.10">
    <property type="entry name" value="Type I PLP-dependent aspartate aminotransferase-like (Major domain)"/>
    <property type="match status" value="1"/>
</dbReference>
<dbReference type="InterPro" id="IPR004839">
    <property type="entry name" value="Aminotransferase_I/II_large"/>
</dbReference>
<evidence type="ECO:0000313" key="6">
    <source>
        <dbReference type="EMBL" id="MDJ1114119.1"/>
    </source>
</evidence>
<dbReference type="InterPro" id="IPR015422">
    <property type="entry name" value="PyrdxlP-dep_Trfase_small"/>
</dbReference>
<dbReference type="InterPro" id="IPR015421">
    <property type="entry name" value="PyrdxlP-dep_Trfase_major"/>
</dbReference>
<evidence type="ECO:0000256" key="3">
    <source>
        <dbReference type="ARBA" id="ARBA00022679"/>
    </source>
</evidence>
<dbReference type="InterPro" id="IPR050859">
    <property type="entry name" value="Class-I_PLP-dep_aminotransf"/>
</dbReference>
<protein>
    <submittedName>
        <fullName evidence="6">PLP-dependent aminotransferase family protein</fullName>
    </submittedName>
</protein>
<evidence type="ECO:0000256" key="2">
    <source>
        <dbReference type="ARBA" id="ARBA00022576"/>
    </source>
</evidence>
<dbReference type="SUPFAM" id="SSF53383">
    <property type="entry name" value="PLP-dependent transferases"/>
    <property type="match status" value="1"/>
</dbReference>
<organism evidence="6 7">
    <name type="scientific">Microbacterium dauci</name>
    <dbReference type="NCBI Taxonomy" id="3048008"/>
    <lineage>
        <taxon>Bacteria</taxon>
        <taxon>Bacillati</taxon>
        <taxon>Actinomycetota</taxon>
        <taxon>Actinomycetes</taxon>
        <taxon>Micrococcales</taxon>
        <taxon>Microbacteriaceae</taxon>
        <taxon>Microbacterium</taxon>
    </lineage>
</organism>
<evidence type="ECO:0000256" key="1">
    <source>
        <dbReference type="ARBA" id="ARBA00001933"/>
    </source>
</evidence>
<gene>
    <name evidence="6" type="ORF">QNI14_06610</name>
</gene>
<evidence type="ECO:0000256" key="4">
    <source>
        <dbReference type="ARBA" id="ARBA00022898"/>
    </source>
</evidence>
<dbReference type="EMBL" id="JASJND010000004">
    <property type="protein sequence ID" value="MDJ1114119.1"/>
    <property type="molecule type" value="Genomic_DNA"/>
</dbReference>
<keyword evidence="2 6" id="KW-0032">Aminotransferase</keyword>
<feature type="domain" description="Aminotransferase class I/classII large" evidence="5">
    <location>
        <begin position="30"/>
        <end position="383"/>
    </location>
</feature>
<dbReference type="RefSeq" id="WP_283715690.1">
    <property type="nucleotide sequence ID" value="NZ_JASJND010000004.1"/>
</dbReference>
<dbReference type="PANTHER" id="PTHR42790">
    <property type="entry name" value="AMINOTRANSFERASE"/>
    <property type="match status" value="1"/>
</dbReference>
<evidence type="ECO:0000259" key="5">
    <source>
        <dbReference type="Pfam" id="PF00155"/>
    </source>
</evidence>
<name>A0ABT6ZD89_9MICO</name>
<comment type="caution">
    <text evidence="6">The sequence shown here is derived from an EMBL/GenBank/DDBJ whole genome shotgun (WGS) entry which is preliminary data.</text>
</comment>
<reference evidence="6 7" key="1">
    <citation type="submission" date="2023-05" db="EMBL/GenBank/DDBJ databases">
        <title>Microbacterium dauci sp.nov., Isolated from Carrot Rhizosphere Soil.</title>
        <authorList>
            <person name="Xiao Z."/>
            <person name="Zheng J."/>
        </authorList>
    </citation>
    <scope>NUCLEOTIDE SEQUENCE [LARGE SCALE GENOMIC DNA]</scope>
    <source>
        <strain evidence="6 7">LX3-4</strain>
    </source>
</reference>
<dbReference type="CDD" id="cd00609">
    <property type="entry name" value="AAT_like"/>
    <property type="match status" value="1"/>
</dbReference>
<accession>A0ABT6ZD89</accession>
<dbReference type="PANTHER" id="PTHR42790:SF19">
    <property type="entry name" value="KYNURENINE_ALPHA-AMINOADIPATE AMINOTRANSFERASE, MITOCHONDRIAL"/>
    <property type="match status" value="1"/>
</dbReference>
<proteinExistence type="predicted"/>
<dbReference type="Gene3D" id="3.90.1150.10">
    <property type="entry name" value="Aspartate Aminotransferase, domain 1"/>
    <property type="match status" value="1"/>
</dbReference>
<dbReference type="Proteomes" id="UP001321481">
    <property type="component" value="Unassembled WGS sequence"/>
</dbReference>
<sequence>MTDFSTLLAGLPPRQGFGDATLIRLEPGSIDLGGGNPDTALLPVDVYRDAFDAVVTDATFPSLLRYSPAPGLPALRAAIAEREGVDVDRILVTNGGAHGLALAVLSLLDPGDTIVVDDPVYPLFLRVLDLVPGVKVVPLAAGPDGVDLEALAGVLAGGIRPTALFTVPTFQNPSGGTLSDEKAAALVALAEQHGFTIIADDPYREIAFPGFTTPAHRAFRDTDRVLAVNSFSKTLGPGLRLGWLVVPAGTSERITRLRNRLDGQTSGVLQAVVERMLRDDRLAPSIAAAGAGYAAKAGALLSALDEEFGDRVSVAAPGGGFFVWAQLHGDVDTERLFDDAQTLGVTYQRGEWFAAGGADHRGRVRLSYSEPDEASLREGVARLARAYRALA</sequence>
<dbReference type="Pfam" id="PF00155">
    <property type="entry name" value="Aminotran_1_2"/>
    <property type="match status" value="1"/>
</dbReference>
<dbReference type="InterPro" id="IPR015424">
    <property type="entry name" value="PyrdxlP-dep_Trfase"/>
</dbReference>
<keyword evidence="3" id="KW-0808">Transferase</keyword>
<keyword evidence="4" id="KW-0663">Pyridoxal phosphate</keyword>
<evidence type="ECO:0000313" key="7">
    <source>
        <dbReference type="Proteomes" id="UP001321481"/>
    </source>
</evidence>